<evidence type="ECO:0000256" key="2">
    <source>
        <dbReference type="ARBA" id="ARBA00022574"/>
    </source>
</evidence>
<evidence type="ECO:0000313" key="6">
    <source>
        <dbReference type="Proteomes" id="UP001515480"/>
    </source>
</evidence>
<dbReference type="Pfam" id="PF00400">
    <property type="entry name" value="WD40"/>
    <property type="match status" value="1"/>
</dbReference>
<evidence type="ECO:0000313" key="5">
    <source>
        <dbReference type="EMBL" id="KAL1525222.1"/>
    </source>
</evidence>
<dbReference type="Proteomes" id="UP001515480">
    <property type="component" value="Unassembled WGS sequence"/>
</dbReference>
<keyword evidence="3" id="KW-0677">Repeat</keyword>
<accession>A0AB34JWE4</accession>
<dbReference type="InterPro" id="IPR036322">
    <property type="entry name" value="WD40_repeat_dom_sf"/>
</dbReference>
<gene>
    <name evidence="5" type="ORF">AB1Y20_020089</name>
</gene>
<name>A0AB34JWE4_PRYPA</name>
<keyword evidence="6" id="KW-1185">Reference proteome</keyword>
<dbReference type="SMART" id="SM00320">
    <property type="entry name" value="WD40"/>
    <property type="match status" value="3"/>
</dbReference>
<dbReference type="PANTHER" id="PTHR19848">
    <property type="entry name" value="WD40 REPEAT PROTEIN"/>
    <property type="match status" value="1"/>
</dbReference>
<dbReference type="AlphaFoldDB" id="A0AB34JWE4"/>
<dbReference type="GO" id="GO:0000027">
    <property type="term" value="P:ribosomal large subunit assembly"/>
    <property type="evidence" value="ECO:0007669"/>
    <property type="project" value="TreeGrafter"/>
</dbReference>
<evidence type="ECO:0000256" key="1">
    <source>
        <dbReference type="ARBA" id="ARBA00004123"/>
    </source>
</evidence>
<reference evidence="5 6" key="1">
    <citation type="journal article" date="2024" name="Science">
        <title>Giant polyketide synthase enzymes in the biosynthesis of giant marine polyether toxins.</title>
        <authorList>
            <person name="Fallon T.R."/>
            <person name="Shende V.V."/>
            <person name="Wierzbicki I.H."/>
            <person name="Pendleton A.L."/>
            <person name="Watervoot N.F."/>
            <person name="Auber R.P."/>
            <person name="Gonzalez D.J."/>
            <person name="Wisecaver J.H."/>
            <person name="Moore B.S."/>
        </authorList>
    </citation>
    <scope>NUCLEOTIDE SEQUENCE [LARGE SCALE GENOMIC DNA]</scope>
    <source>
        <strain evidence="5 6">12B1</strain>
    </source>
</reference>
<evidence type="ECO:0000256" key="3">
    <source>
        <dbReference type="ARBA" id="ARBA00022737"/>
    </source>
</evidence>
<keyword evidence="4" id="KW-0539">Nucleus</keyword>
<dbReference type="Gene3D" id="2.130.10.10">
    <property type="entry name" value="YVTN repeat-like/Quinoprotein amine dehydrogenase"/>
    <property type="match status" value="2"/>
</dbReference>
<proteinExistence type="predicted"/>
<sequence>MHASSAPSPLTEGPSPPCARRRWERLRSSLARFKPGGGPIFSVAVHSLGDDGLLLLCGAYDRRLSAWHVHANIYATGAPPRCLWHSSQHTGWVRAVAIAPRRPGATRQYAVYSVGCNRINGWVASASDCTSNTRSAVCPPREFEIIVREDAIRTHDIFCMHHGGTYERLFAGSVDGALRCWRTNELHSISMLSGRKPSHWKGHEGRVSDVLQLRSGVLISSSYDGSVRAWSEGNSSSAPWMLQAEARPCYDISSQEYGTRILSVSAGATGEHILCSTNAGTLHWLQSDGLALVSSLAITPSNREAKIERITAVDILEMSDDISGRSRVEQSTFAVAGASTGIMRTVSTGE</sequence>
<organism evidence="5 6">
    <name type="scientific">Prymnesium parvum</name>
    <name type="common">Toxic golden alga</name>
    <dbReference type="NCBI Taxonomy" id="97485"/>
    <lineage>
        <taxon>Eukaryota</taxon>
        <taxon>Haptista</taxon>
        <taxon>Haptophyta</taxon>
        <taxon>Prymnesiophyceae</taxon>
        <taxon>Prymnesiales</taxon>
        <taxon>Prymnesiaceae</taxon>
        <taxon>Prymnesium</taxon>
    </lineage>
</organism>
<comment type="caution">
    <text evidence="5">The sequence shown here is derived from an EMBL/GenBank/DDBJ whole genome shotgun (WGS) entry which is preliminary data.</text>
</comment>
<dbReference type="InterPro" id="IPR015943">
    <property type="entry name" value="WD40/YVTN_repeat-like_dom_sf"/>
</dbReference>
<dbReference type="InterPro" id="IPR001680">
    <property type="entry name" value="WD40_rpt"/>
</dbReference>
<comment type="subcellular location">
    <subcellularLocation>
        <location evidence="1">Nucleus</location>
    </subcellularLocation>
</comment>
<dbReference type="PANTHER" id="PTHR19848:SF0">
    <property type="entry name" value="NOTCHLESS PROTEIN HOMOLOG 1"/>
    <property type="match status" value="1"/>
</dbReference>
<dbReference type="EMBL" id="JBGBPQ010000004">
    <property type="protein sequence ID" value="KAL1525222.1"/>
    <property type="molecule type" value="Genomic_DNA"/>
</dbReference>
<dbReference type="SUPFAM" id="SSF50978">
    <property type="entry name" value="WD40 repeat-like"/>
    <property type="match status" value="1"/>
</dbReference>
<keyword evidence="2" id="KW-0853">WD repeat</keyword>
<evidence type="ECO:0000256" key="4">
    <source>
        <dbReference type="ARBA" id="ARBA00023242"/>
    </source>
</evidence>
<protein>
    <submittedName>
        <fullName evidence="5">Uncharacterized protein</fullName>
    </submittedName>
</protein>
<dbReference type="GO" id="GO:0005730">
    <property type="term" value="C:nucleolus"/>
    <property type="evidence" value="ECO:0007669"/>
    <property type="project" value="TreeGrafter"/>
</dbReference>